<dbReference type="AlphaFoldDB" id="A0AAD5XS69"/>
<sequence>MTHFLEAVRCQKKLVDSIWQIDKNSDDLPLQVQKYLALSFYAAIPPSRSKEIRLLLDRILTESESQTSLQNHIAIIHGRHVITVSDHKNRLYNGSRDAMELPDDPDMILKYLKFFLKPSYIGMPNISSNALRHSFTTFMESASDVDHVRLRESTAYAMRHNIRIQQHTYNNTSPIERKRKAVEFASGVFKRVVLEKSFENSSETTGVQTGEVPPLGALVGTKLSNGGPGFAKVVRTEKTDALLMVLQPRPTDTTSTEYVAIIGNLLRRNMVTEVVWPVDGAYCREREFYEVYTSLEDVDRMLQ</sequence>
<dbReference type="Proteomes" id="UP001212152">
    <property type="component" value="Unassembled WGS sequence"/>
</dbReference>
<comment type="caution">
    <text evidence="1">The sequence shown here is derived from an EMBL/GenBank/DDBJ whole genome shotgun (WGS) entry which is preliminary data.</text>
</comment>
<dbReference type="EMBL" id="JADGJQ010000012">
    <property type="protein sequence ID" value="KAJ3181532.1"/>
    <property type="molecule type" value="Genomic_DNA"/>
</dbReference>
<reference evidence="1" key="1">
    <citation type="submission" date="2020-05" db="EMBL/GenBank/DDBJ databases">
        <title>Phylogenomic resolution of chytrid fungi.</title>
        <authorList>
            <person name="Stajich J.E."/>
            <person name="Amses K."/>
            <person name="Simmons R."/>
            <person name="Seto K."/>
            <person name="Myers J."/>
            <person name="Bonds A."/>
            <person name="Quandt C.A."/>
            <person name="Barry K."/>
            <person name="Liu P."/>
            <person name="Grigoriev I."/>
            <person name="Longcore J.E."/>
            <person name="James T.Y."/>
        </authorList>
    </citation>
    <scope>NUCLEOTIDE SEQUENCE</scope>
    <source>
        <strain evidence="1">JEL0379</strain>
    </source>
</reference>
<name>A0AAD5XS69_9FUNG</name>
<gene>
    <name evidence="1" type="ORF">HDU87_001142</name>
</gene>
<proteinExistence type="predicted"/>
<evidence type="ECO:0000313" key="1">
    <source>
        <dbReference type="EMBL" id="KAJ3181532.1"/>
    </source>
</evidence>
<protein>
    <submittedName>
        <fullName evidence="1">Uncharacterized protein</fullName>
    </submittedName>
</protein>
<evidence type="ECO:0000313" key="2">
    <source>
        <dbReference type="Proteomes" id="UP001212152"/>
    </source>
</evidence>
<organism evidence="1 2">
    <name type="scientific">Geranomyces variabilis</name>
    <dbReference type="NCBI Taxonomy" id="109894"/>
    <lineage>
        <taxon>Eukaryota</taxon>
        <taxon>Fungi</taxon>
        <taxon>Fungi incertae sedis</taxon>
        <taxon>Chytridiomycota</taxon>
        <taxon>Chytridiomycota incertae sedis</taxon>
        <taxon>Chytridiomycetes</taxon>
        <taxon>Spizellomycetales</taxon>
        <taxon>Powellomycetaceae</taxon>
        <taxon>Geranomyces</taxon>
    </lineage>
</organism>
<keyword evidence="2" id="KW-1185">Reference proteome</keyword>
<accession>A0AAD5XS69</accession>
<feature type="non-terminal residue" evidence="1">
    <location>
        <position position="303"/>
    </location>
</feature>